<organism evidence="1 2">
    <name type="scientific">Bremia lactucae</name>
    <name type="common">Lettuce downy mildew</name>
    <dbReference type="NCBI Taxonomy" id="4779"/>
    <lineage>
        <taxon>Eukaryota</taxon>
        <taxon>Sar</taxon>
        <taxon>Stramenopiles</taxon>
        <taxon>Oomycota</taxon>
        <taxon>Peronosporomycetes</taxon>
        <taxon>Peronosporales</taxon>
        <taxon>Peronosporaceae</taxon>
        <taxon>Bremia</taxon>
    </lineage>
</organism>
<sequence>MGINRTVTTISPLFTLREHRNRESIEEHWATVHARLPTSPLVVPANHPWEVHGVQCFPSPTEIATSTKTACASLEFADKPTYRSHDAYLKLVMSPASTSAYAASPGPSQTRSLSP</sequence>
<keyword evidence="2" id="KW-1185">Reference proteome</keyword>
<dbReference type="AlphaFoldDB" id="A0A976IKN7"/>
<dbReference type="GeneID" id="94351380"/>
<dbReference type="KEGG" id="blac:94351380"/>
<protein>
    <submittedName>
        <fullName evidence="1">Uncharacterized protein</fullName>
    </submittedName>
</protein>
<dbReference type="Proteomes" id="UP000294530">
    <property type="component" value="Unassembled WGS sequence"/>
</dbReference>
<reference evidence="1 2" key="1">
    <citation type="journal article" date="2021" name="Genome Biol.">
        <title>AFLAP: assembly-free linkage analysis pipeline using k-mers from genome sequencing data.</title>
        <authorList>
            <person name="Fletcher K."/>
            <person name="Zhang L."/>
            <person name="Gil J."/>
            <person name="Han R."/>
            <person name="Cavanaugh K."/>
            <person name="Michelmore R."/>
        </authorList>
    </citation>
    <scope>NUCLEOTIDE SEQUENCE [LARGE SCALE GENOMIC DNA]</scope>
    <source>
        <strain evidence="1 2">SF5</strain>
    </source>
</reference>
<dbReference type="RefSeq" id="XP_067823031.1">
    <property type="nucleotide sequence ID" value="XM_067965709.1"/>
</dbReference>
<evidence type="ECO:0000313" key="2">
    <source>
        <dbReference type="Proteomes" id="UP000294530"/>
    </source>
</evidence>
<comment type="caution">
    <text evidence="1">The sequence shown here is derived from an EMBL/GenBank/DDBJ whole genome shotgun (WGS) entry which is preliminary data.</text>
</comment>
<name>A0A976IKN7_BRELC</name>
<dbReference type="EMBL" id="SHOA02000017">
    <property type="protein sequence ID" value="TDH73533.1"/>
    <property type="molecule type" value="Genomic_DNA"/>
</dbReference>
<proteinExistence type="predicted"/>
<gene>
    <name evidence="1" type="ORF">CCR75_007651</name>
</gene>
<accession>A0A976IKN7</accession>
<evidence type="ECO:0000313" key="1">
    <source>
        <dbReference type="EMBL" id="TDH73533.1"/>
    </source>
</evidence>